<evidence type="ECO:0000313" key="2">
    <source>
        <dbReference type="Proteomes" id="UP000298030"/>
    </source>
</evidence>
<evidence type="ECO:0000313" key="1">
    <source>
        <dbReference type="EMBL" id="TEB21399.1"/>
    </source>
</evidence>
<comment type="caution">
    <text evidence="1">The sequence shown here is derived from an EMBL/GenBank/DDBJ whole genome shotgun (WGS) entry which is preliminary data.</text>
</comment>
<organism evidence="1 2">
    <name type="scientific">Coprinellus micaceus</name>
    <name type="common">Glistening ink-cap mushroom</name>
    <name type="synonym">Coprinus micaceus</name>
    <dbReference type="NCBI Taxonomy" id="71717"/>
    <lineage>
        <taxon>Eukaryota</taxon>
        <taxon>Fungi</taxon>
        <taxon>Dikarya</taxon>
        <taxon>Basidiomycota</taxon>
        <taxon>Agaricomycotina</taxon>
        <taxon>Agaricomycetes</taxon>
        <taxon>Agaricomycetidae</taxon>
        <taxon>Agaricales</taxon>
        <taxon>Agaricineae</taxon>
        <taxon>Psathyrellaceae</taxon>
        <taxon>Coprinellus</taxon>
    </lineage>
</organism>
<sequence length="74" mass="8362">MWSPPFGLCHRPLAYCSYPHSPDTPGKCRTADLQPLLATSVDVQLSQVSPECEGMAHRPLHTDRMWTWSPSEPR</sequence>
<proteinExistence type="predicted"/>
<name>A0A4Y7SJK0_COPMI</name>
<dbReference type="AlphaFoldDB" id="A0A4Y7SJK0"/>
<dbReference type="EMBL" id="QPFP01000112">
    <property type="protein sequence ID" value="TEB21399.1"/>
    <property type="molecule type" value="Genomic_DNA"/>
</dbReference>
<accession>A0A4Y7SJK0</accession>
<gene>
    <name evidence="1" type="ORF">FA13DRAFT_1741966</name>
</gene>
<reference evidence="1 2" key="1">
    <citation type="journal article" date="2019" name="Nat. Ecol. Evol.">
        <title>Megaphylogeny resolves global patterns of mushroom evolution.</title>
        <authorList>
            <person name="Varga T."/>
            <person name="Krizsan K."/>
            <person name="Foldi C."/>
            <person name="Dima B."/>
            <person name="Sanchez-Garcia M."/>
            <person name="Sanchez-Ramirez S."/>
            <person name="Szollosi G.J."/>
            <person name="Szarkandi J.G."/>
            <person name="Papp V."/>
            <person name="Albert L."/>
            <person name="Andreopoulos W."/>
            <person name="Angelini C."/>
            <person name="Antonin V."/>
            <person name="Barry K.W."/>
            <person name="Bougher N.L."/>
            <person name="Buchanan P."/>
            <person name="Buyck B."/>
            <person name="Bense V."/>
            <person name="Catcheside P."/>
            <person name="Chovatia M."/>
            <person name="Cooper J."/>
            <person name="Damon W."/>
            <person name="Desjardin D."/>
            <person name="Finy P."/>
            <person name="Geml J."/>
            <person name="Haridas S."/>
            <person name="Hughes K."/>
            <person name="Justo A."/>
            <person name="Karasinski D."/>
            <person name="Kautmanova I."/>
            <person name="Kiss B."/>
            <person name="Kocsube S."/>
            <person name="Kotiranta H."/>
            <person name="LaButti K.M."/>
            <person name="Lechner B.E."/>
            <person name="Liimatainen K."/>
            <person name="Lipzen A."/>
            <person name="Lukacs Z."/>
            <person name="Mihaltcheva S."/>
            <person name="Morgado L.N."/>
            <person name="Niskanen T."/>
            <person name="Noordeloos M.E."/>
            <person name="Ohm R.A."/>
            <person name="Ortiz-Santana B."/>
            <person name="Ovrebo C."/>
            <person name="Racz N."/>
            <person name="Riley R."/>
            <person name="Savchenko A."/>
            <person name="Shiryaev A."/>
            <person name="Soop K."/>
            <person name="Spirin V."/>
            <person name="Szebenyi C."/>
            <person name="Tomsovsky M."/>
            <person name="Tulloss R.E."/>
            <person name="Uehling J."/>
            <person name="Grigoriev I.V."/>
            <person name="Vagvolgyi C."/>
            <person name="Papp T."/>
            <person name="Martin F.M."/>
            <person name="Miettinen O."/>
            <person name="Hibbett D.S."/>
            <person name="Nagy L.G."/>
        </authorList>
    </citation>
    <scope>NUCLEOTIDE SEQUENCE [LARGE SCALE GENOMIC DNA]</scope>
    <source>
        <strain evidence="1 2">FP101781</strain>
    </source>
</reference>
<keyword evidence="2" id="KW-1185">Reference proteome</keyword>
<dbReference type="Proteomes" id="UP000298030">
    <property type="component" value="Unassembled WGS sequence"/>
</dbReference>
<protein>
    <submittedName>
        <fullName evidence="1">Uncharacterized protein</fullName>
    </submittedName>
</protein>